<evidence type="ECO:0000313" key="3">
    <source>
        <dbReference type="Proteomes" id="UP000594961"/>
    </source>
</evidence>
<gene>
    <name evidence="2" type="ORF">INS90_09715</name>
</gene>
<evidence type="ECO:0000313" key="2">
    <source>
        <dbReference type="EMBL" id="QOR47509.1"/>
    </source>
</evidence>
<sequence length="79" mass="9298">MEFDRLELLERLLKTTLESIDHARHEDPTKTASLIKEARFIGKEIAEIRGETGVQKQAEQRTPVDELRQRREDRKRGRA</sequence>
<proteinExistence type="predicted"/>
<organism evidence="2 3">
    <name type="scientific">Trueperella pecoris</name>
    <dbReference type="NCBI Taxonomy" id="2733571"/>
    <lineage>
        <taxon>Bacteria</taxon>
        <taxon>Bacillati</taxon>
        <taxon>Actinomycetota</taxon>
        <taxon>Actinomycetes</taxon>
        <taxon>Actinomycetales</taxon>
        <taxon>Actinomycetaceae</taxon>
        <taxon>Trueperella</taxon>
    </lineage>
</organism>
<dbReference type="EMBL" id="CP063212">
    <property type="protein sequence ID" value="QOR47509.1"/>
    <property type="molecule type" value="Genomic_DNA"/>
</dbReference>
<feature type="region of interest" description="Disordered" evidence="1">
    <location>
        <begin position="49"/>
        <end position="79"/>
    </location>
</feature>
<reference evidence="2 3" key="1">
    <citation type="submission" date="2020-10" db="EMBL/GenBank/DDBJ databases">
        <title>Trueperella pecoris sp. nov. isolated from bovine and porcine specimens.</title>
        <authorList>
            <person name="Schoenecker L."/>
            <person name="Schnydrig P."/>
            <person name="Brodard I."/>
            <person name="Thomann A."/>
            <person name="Hemphill A."/>
            <person name="Rodriguez-Campos S."/>
            <person name="Perreten V."/>
            <person name="Jores J."/>
            <person name="Kittl S."/>
        </authorList>
    </citation>
    <scope>NUCLEOTIDE SEQUENCE [LARGE SCALE GENOMIC DNA]</scope>
    <source>
        <strain evidence="2 3">19OD0592</strain>
    </source>
</reference>
<name>A0A7M1QZS1_9ACTO</name>
<dbReference type="Proteomes" id="UP000594961">
    <property type="component" value="Chromosome"/>
</dbReference>
<dbReference type="AlphaFoldDB" id="A0A7M1QZS1"/>
<protein>
    <submittedName>
        <fullName evidence="2">Uncharacterized protein</fullName>
    </submittedName>
</protein>
<feature type="compositionally biased region" description="Basic and acidic residues" evidence="1">
    <location>
        <begin position="58"/>
        <end position="79"/>
    </location>
</feature>
<dbReference type="RefSeq" id="WP_197552756.1">
    <property type="nucleotide sequence ID" value="NZ_CP063212.1"/>
</dbReference>
<evidence type="ECO:0000256" key="1">
    <source>
        <dbReference type="SAM" id="MobiDB-lite"/>
    </source>
</evidence>
<accession>A0A7M1QZS1</accession>